<dbReference type="InterPro" id="IPR009636">
    <property type="entry name" value="SCAF"/>
</dbReference>
<dbReference type="KEGG" id="eha:Ethha_0093"/>
<dbReference type="AlphaFoldDB" id="E6U604"/>
<dbReference type="STRING" id="663278.Ethha_0093"/>
<accession>E6U604</accession>
<evidence type="ECO:0000313" key="2">
    <source>
        <dbReference type="EMBL" id="ADU25683.1"/>
    </source>
</evidence>
<evidence type="ECO:0000256" key="1">
    <source>
        <dbReference type="SAM" id="MobiDB-lite"/>
    </source>
</evidence>
<organism evidence="2 3">
    <name type="scientific">Ethanoligenens harbinense (strain DSM 18485 / JCM 12961 / CGMCC 1.5033 / YUAN-3)</name>
    <dbReference type="NCBI Taxonomy" id="663278"/>
    <lineage>
        <taxon>Bacteria</taxon>
        <taxon>Bacillati</taxon>
        <taxon>Bacillota</taxon>
        <taxon>Clostridia</taxon>
        <taxon>Eubacteriales</taxon>
        <taxon>Oscillospiraceae</taxon>
        <taxon>Ethanoligenens</taxon>
    </lineage>
</organism>
<dbReference type="HOGENOM" id="CLU_1501329_0_0_9"/>
<gene>
    <name evidence="2" type="ordered locus">Ethha_0093</name>
</gene>
<feature type="region of interest" description="Disordered" evidence="1">
    <location>
        <begin position="144"/>
        <end position="163"/>
    </location>
</feature>
<keyword evidence="3" id="KW-1185">Reference proteome</keyword>
<dbReference type="EMBL" id="CP002400">
    <property type="protein sequence ID" value="ADU25683.1"/>
    <property type="molecule type" value="Genomic_DNA"/>
</dbReference>
<evidence type="ECO:0000313" key="3">
    <source>
        <dbReference type="Proteomes" id="UP000001551"/>
    </source>
</evidence>
<protein>
    <submittedName>
        <fullName evidence="2">Minor structural GP20 protein</fullName>
    </submittedName>
</protein>
<dbReference type="RefSeq" id="WP_013484064.1">
    <property type="nucleotide sequence ID" value="NC_014828.1"/>
</dbReference>
<reference evidence="2 3" key="1">
    <citation type="submission" date="2010-12" db="EMBL/GenBank/DDBJ databases">
        <title>Complete sequence of Ethanoligenens harbinense YUAN-3.</title>
        <authorList>
            <person name="Lucas S."/>
            <person name="Copeland A."/>
            <person name="Lapidus A."/>
            <person name="Cheng J.-F."/>
            <person name="Bruce D."/>
            <person name="Goodwin L."/>
            <person name="Pitluck S."/>
            <person name="Chertkov O."/>
            <person name="Misra M."/>
            <person name="Detter J.C."/>
            <person name="Han C."/>
            <person name="Tapia R."/>
            <person name="Land M."/>
            <person name="Hauser L."/>
            <person name="Jeffries C."/>
            <person name="Kyrpides N."/>
            <person name="Ivanova N."/>
            <person name="Mikhailova N."/>
            <person name="Wang A."/>
            <person name="Mouttaki H."/>
            <person name="He Z."/>
            <person name="Zhou J."/>
            <person name="Hemme C.L."/>
            <person name="Woyke T."/>
        </authorList>
    </citation>
    <scope>NUCLEOTIDE SEQUENCE [LARGE SCALE GENOMIC DNA]</scope>
    <source>
        <strain evidence="3">DSM 18485 / JCM 12961 / CGMCC 1.5033 / YUAN-3</strain>
    </source>
</reference>
<dbReference type="eggNOG" id="ENOG5033CI7">
    <property type="taxonomic scope" value="Bacteria"/>
</dbReference>
<name>E6U604_ETHHY</name>
<sequence>MKREDITALGISDEAAVNKIMELHGADIEKQKNTIATLTTERDGLKTQLGEANGKLAGYDPEWKAKSDAAQEAADGKVAALQYEFAANTAVNGMKFTSESAKKAFLSDLVAKKLPLQDGKLLGYDDFTKSYKEMDPGAFASDAAAPKFSASTPGPAGGALTGNDKANAALREAFGRVSQ</sequence>
<dbReference type="Pfam" id="PF06810">
    <property type="entry name" value="Phage_scaffold"/>
    <property type="match status" value="1"/>
</dbReference>
<proteinExistence type="predicted"/>
<dbReference type="Proteomes" id="UP000001551">
    <property type="component" value="Chromosome"/>
</dbReference>